<accession>D8R1Q4</accession>
<evidence type="ECO:0000313" key="2">
    <source>
        <dbReference type="Proteomes" id="UP000001514"/>
    </source>
</evidence>
<dbReference type="EMBL" id="GL377570">
    <property type="protein sequence ID" value="EFJ33594.1"/>
    <property type="molecule type" value="Genomic_DNA"/>
</dbReference>
<dbReference type="Proteomes" id="UP000001514">
    <property type="component" value="Unassembled WGS sequence"/>
</dbReference>
<dbReference type="HOGENOM" id="CLU_695210_0_0_1"/>
<keyword evidence="2" id="KW-1185">Reference proteome</keyword>
<dbReference type="Gramene" id="EFJ33594">
    <property type="protein sequence ID" value="EFJ33594"/>
    <property type="gene ID" value="SELMODRAFT_406237"/>
</dbReference>
<dbReference type="InParanoid" id="D8R1Q4"/>
<reference evidence="1 2" key="1">
    <citation type="journal article" date="2011" name="Science">
        <title>The Selaginella genome identifies genetic changes associated with the evolution of vascular plants.</title>
        <authorList>
            <person name="Banks J.A."/>
            <person name="Nishiyama T."/>
            <person name="Hasebe M."/>
            <person name="Bowman J.L."/>
            <person name="Gribskov M."/>
            <person name="dePamphilis C."/>
            <person name="Albert V.A."/>
            <person name="Aono N."/>
            <person name="Aoyama T."/>
            <person name="Ambrose B.A."/>
            <person name="Ashton N.W."/>
            <person name="Axtell M.J."/>
            <person name="Barker E."/>
            <person name="Barker M.S."/>
            <person name="Bennetzen J.L."/>
            <person name="Bonawitz N.D."/>
            <person name="Chapple C."/>
            <person name="Cheng C."/>
            <person name="Correa L.G."/>
            <person name="Dacre M."/>
            <person name="DeBarry J."/>
            <person name="Dreyer I."/>
            <person name="Elias M."/>
            <person name="Engstrom E.M."/>
            <person name="Estelle M."/>
            <person name="Feng L."/>
            <person name="Finet C."/>
            <person name="Floyd S.K."/>
            <person name="Frommer W.B."/>
            <person name="Fujita T."/>
            <person name="Gramzow L."/>
            <person name="Gutensohn M."/>
            <person name="Harholt J."/>
            <person name="Hattori M."/>
            <person name="Heyl A."/>
            <person name="Hirai T."/>
            <person name="Hiwatashi Y."/>
            <person name="Ishikawa M."/>
            <person name="Iwata M."/>
            <person name="Karol K.G."/>
            <person name="Koehler B."/>
            <person name="Kolukisaoglu U."/>
            <person name="Kubo M."/>
            <person name="Kurata T."/>
            <person name="Lalonde S."/>
            <person name="Li K."/>
            <person name="Li Y."/>
            <person name="Litt A."/>
            <person name="Lyons E."/>
            <person name="Manning G."/>
            <person name="Maruyama T."/>
            <person name="Michael T.P."/>
            <person name="Mikami K."/>
            <person name="Miyazaki S."/>
            <person name="Morinaga S."/>
            <person name="Murata T."/>
            <person name="Mueller-Roeber B."/>
            <person name="Nelson D.R."/>
            <person name="Obara M."/>
            <person name="Oguri Y."/>
            <person name="Olmstead R.G."/>
            <person name="Onodera N."/>
            <person name="Petersen B.L."/>
            <person name="Pils B."/>
            <person name="Prigge M."/>
            <person name="Rensing S.A."/>
            <person name="Riano-Pachon D.M."/>
            <person name="Roberts A.W."/>
            <person name="Sato Y."/>
            <person name="Scheller H.V."/>
            <person name="Schulz B."/>
            <person name="Schulz C."/>
            <person name="Shakirov E.V."/>
            <person name="Shibagaki N."/>
            <person name="Shinohara N."/>
            <person name="Shippen D.E."/>
            <person name="Soerensen I."/>
            <person name="Sotooka R."/>
            <person name="Sugimoto N."/>
            <person name="Sugita M."/>
            <person name="Sumikawa N."/>
            <person name="Tanurdzic M."/>
            <person name="Theissen G."/>
            <person name="Ulvskov P."/>
            <person name="Wakazuki S."/>
            <person name="Weng J.K."/>
            <person name="Willats W.W."/>
            <person name="Wipf D."/>
            <person name="Wolf P.G."/>
            <person name="Yang L."/>
            <person name="Zimmer A.D."/>
            <person name="Zhu Q."/>
            <person name="Mitros T."/>
            <person name="Hellsten U."/>
            <person name="Loque D."/>
            <person name="Otillar R."/>
            <person name="Salamov A."/>
            <person name="Schmutz J."/>
            <person name="Shapiro H."/>
            <person name="Lindquist E."/>
            <person name="Lucas S."/>
            <person name="Rokhsar D."/>
            <person name="Grigoriev I.V."/>
        </authorList>
    </citation>
    <scope>NUCLEOTIDE SEQUENCE [LARGE SCALE GENOMIC DNA]</scope>
</reference>
<dbReference type="KEGG" id="smo:SELMODRAFT_406237"/>
<dbReference type="AlphaFoldDB" id="D8R1Q4"/>
<protein>
    <submittedName>
        <fullName evidence="1">Uncharacterized protein</fullName>
    </submittedName>
</protein>
<proteinExistence type="predicted"/>
<evidence type="ECO:0000313" key="1">
    <source>
        <dbReference type="EMBL" id="EFJ33594.1"/>
    </source>
</evidence>
<gene>
    <name evidence="1" type="ORF">SELMODRAFT_406237</name>
</gene>
<sequence length="373" mass="41128">MAKKRKGGAAPAASGASSEAQAVTSGLVGIGKSRAAIEIAISEAATAIEKATPEAAAAATSSRSGVARKRIPCTSGSNWTEEQLQFFNIHVVREAGFEAFFKEKPREQFNQEVAEFLDLNLEVVRPKTKDVVSSQVKHAAKDLIAVTKSHRNDESAVDDMSKSLLQLFDYDSGERSVRTRCTLQLEMSNRKTEATPDVCVEDEDTSIRLLVGKDRDLKGHHPVPQLIAEAIAAYQENVDLCERLVLPAYPEEKVIPGIVMLGTRPAFYLIHMTRALSDCVKQGEKPEFVTMVQEYVPPNLPVTISDAMLDKRLRYHVGFGCPISKITQLRRKIVMATRLASRTMVRVVAGPFKDIIEQVENFLNLELGLLHDL</sequence>
<name>D8R1Q4_SELML</name>
<organism evidence="2">
    <name type="scientific">Selaginella moellendorffii</name>
    <name type="common">Spikemoss</name>
    <dbReference type="NCBI Taxonomy" id="88036"/>
    <lineage>
        <taxon>Eukaryota</taxon>
        <taxon>Viridiplantae</taxon>
        <taxon>Streptophyta</taxon>
        <taxon>Embryophyta</taxon>
        <taxon>Tracheophyta</taxon>
        <taxon>Lycopodiopsida</taxon>
        <taxon>Selaginellales</taxon>
        <taxon>Selaginellaceae</taxon>
        <taxon>Selaginella</taxon>
    </lineage>
</organism>